<dbReference type="AlphaFoldDB" id="A0A132AAX6"/>
<accession>A0A132AAX6</accession>
<gene>
    <name evidence="2" type="ORF">QR98_0065870</name>
</gene>
<dbReference type="EMBL" id="JXLN01012175">
    <property type="protein sequence ID" value="KPM08073.1"/>
    <property type="molecule type" value="Genomic_DNA"/>
</dbReference>
<protein>
    <submittedName>
        <fullName evidence="2">Uncharacterized protein</fullName>
    </submittedName>
</protein>
<evidence type="ECO:0000256" key="1">
    <source>
        <dbReference type="SAM" id="MobiDB-lite"/>
    </source>
</evidence>
<dbReference type="OrthoDB" id="6159439at2759"/>
<feature type="compositionally biased region" description="Low complexity" evidence="1">
    <location>
        <begin position="271"/>
        <end position="287"/>
    </location>
</feature>
<feature type="region of interest" description="Disordered" evidence="1">
    <location>
        <begin position="246"/>
        <end position="298"/>
    </location>
</feature>
<feature type="compositionally biased region" description="Polar residues" evidence="1">
    <location>
        <begin position="248"/>
        <end position="257"/>
    </location>
</feature>
<organism evidence="2 3">
    <name type="scientific">Sarcoptes scabiei</name>
    <name type="common">Itch mite</name>
    <name type="synonym">Acarus scabiei</name>
    <dbReference type="NCBI Taxonomy" id="52283"/>
    <lineage>
        <taxon>Eukaryota</taxon>
        <taxon>Metazoa</taxon>
        <taxon>Ecdysozoa</taxon>
        <taxon>Arthropoda</taxon>
        <taxon>Chelicerata</taxon>
        <taxon>Arachnida</taxon>
        <taxon>Acari</taxon>
        <taxon>Acariformes</taxon>
        <taxon>Sarcoptiformes</taxon>
        <taxon>Astigmata</taxon>
        <taxon>Psoroptidia</taxon>
        <taxon>Sarcoptoidea</taxon>
        <taxon>Sarcoptidae</taxon>
        <taxon>Sarcoptinae</taxon>
        <taxon>Sarcoptes</taxon>
    </lineage>
</organism>
<sequence length="298" mass="30671">MVGLKKFIKNLSDQNQNRERRAKWRKRERNAAAEQLRQATAATSSFSAAAQFNSLINPLDHDASSLYDSYAAAASYANGWPTKHHHHHHHMNPTAKSAFTWPVLNPVGCFGTSGSASTNPTPSGNICGNNSNGSNSIIGGGGGGSSSTGYTPPPSGQQSYSAAVAAAAAYQHRLVEPSSPPSSSSSSSLMMPTTTTSSNSRNKSNSNKSPSSSTNSSPPTPLVIGLNSLVSSSTFGLSSPSSKIFGASGNTETSATLSPYEPSINSGGGSLSNSNSVNSNNNNGQGSTLSLRLSPTSE</sequence>
<feature type="region of interest" description="Disordered" evidence="1">
    <location>
        <begin position="173"/>
        <end position="220"/>
    </location>
</feature>
<dbReference type="Proteomes" id="UP000616769">
    <property type="component" value="Unassembled WGS sequence"/>
</dbReference>
<feature type="compositionally biased region" description="Low complexity" evidence="1">
    <location>
        <begin position="181"/>
        <end position="217"/>
    </location>
</feature>
<feature type="region of interest" description="Disordered" evidence="1">
    <location>
        <begin position="138"/>
        <end position="158"/>
    </location>
</feature>
<proteinExistence type="predicted"/>
<evidence type="ECO:0000313" key="3">
    <source>
        <dbReference type="Proteomes" id="UP000616769"/>
    </source>
</evidence>
<feature type="compositionally biased region" description="Polar residues" evidence="1">
    <location>
        <begin position="288"/>
        <end position="298"/>
    </location>
</feature>
<name>A0A132AAX6_SARSC</name>
<reference evidence="2 3" key="1">
    <citation type="journal article" date="2015" name="Parasit. Vectors">
        <title>Draft genome of the scabies mite.</title>
        <authorList>
            <person name="Rider S.D.Jr."/>
            <person name="Morgan M.S."/>
            <person name="Arlian L.G."/>
        </authorList>
    </citation>
    <scope>NUCLEOTIDE SEQUENCE [LARGE SCALE GENOMIC DNA]</scope>
    <source>
        <strain evidence="2">Arlian Lab</strain>
    </source>
</reference>
<dbReference type="VEuPathDB" id="VectorBase:SSCA010223"/>
<evidence type="ECO:0000313" key="2">
    <source>
        <dbReference type="EMBL" id="KPM08073.1"/>
    </source>
</evidence>
<comment type="caution">
    <text evidence="2">The sequence shown here is derived from an EMBL/GenBank/DDBJ whole genome shotgun (WGS) entry which is preliminary data.</text>
</comment>